<protein>
    <submittedName>
        <fullName evidence="2">Uncharacterized protein</fullName>
    </submittedName>
</protein>
<sequence length="441" mass="48749">MKQPGFIFKIVLVMLPLLLCTCGATTILSSSNLHPLILIPGNGGNQLEARLTNQYKPSSFICETYPLFKKKNSWFRLWFDSSVLLGPFTRCFARRMTLHYNPELDDFFNTPGVQTRVPHFGSTKSLLYLNPRLKLITEYMASLVDSLEELGYIDGETLFGAPYDFRYGLAAPGHPSQVGTKFLNDLKSLIEKASISNGGKPVILVSHSLGGLFVQQLLSRSPSSWYKKYIKHFVAISAPWGGTVDEMLTFASGNTLGVPLVDPLLVRDEQRSSESNLWLLPNPKMFDPQMSLVITSNRSYSAHDMTDFLKDIGFPEGVYPYQTRILPLIENVEAPEVPVTCVIGTGMRTAESLFYRDGNFDEQPEISYGDGDGTVNMVSLLALQSLWKDEKNLDLKVIKIGGVSHTSILKDAGALDEIMGEICGINAQAELGITISNALSA</sequence>
<keyword evidence="1" id="KW-0732">Signal</keyword>
<dbReference type="PANTHER" id="PTHR11440">
    <property type="entry name" value="LECITHIN-CHOLESTEROL ACYLTRANSFERASE-RELATED"/>
    <property type="match status" value="1"/>
</dbReference>
<proteinExistence type="evidence at transcript level"/>
<dbReference type="GO" id="GO:0008374">
    <property type="term" value="F:O-acyltransferase activity"/>
    <property type="evidence" value="ECO:0007669"/>
    <property type="project" value="InterPro"/>
</dbReference>
<dbReference type="AlphaFoldDB" id="I3S9F8"/>
<dbReference type="EMBL" id="BT137105">
    <property type="protein sequence ID" value="AFK36900.1"/>
    <property type="molecule type" value="mRNA"/>
</dbReference>
<feature type="signal peptide" evidence="1">
    <location>
        <begin position="1"/>
        <end position="24"/>
    </location>
</feature>
<dbReference type="Pfam" id="PF02450">
    <property type="entry name" value="LCAT"/>
    <property type="match status" value="1"/>
</dbReference>
<dbReference type="SUPFAM" id="SSF53474">
    <property type="entry name" value="alpha/beta-Hydrolases"/>
    <property type="match status" value="1"/>
</dbReference>
<dbReference type="Gene3D" id="3.40.50.1820">
    <property type="entry name" value="alpha/beta hydrolase"/>
    <property type="match status" value="1"/>
</dbReference>
<organism evidence="2">
    <name type="scientific">Lotus japonicus</name>
    <name type="common">Lotus corniculatus var. japonicus</name>
    <dbReference type="NCBI Taxonomy" id="34305"/>
    <lineage>
        <taxon>Eukaryota</taxon>
        <taxon>Viridiplantae</taxon>
        <taxon>Streptophyta</taxon>
        <taxon>Embryophyta</taxon>
        <taxon>Tracheophyta</taxon>
        <taxon>Spermatophyta</taxon>
        <taxon>Magnoliopsida</taxon>
        <taxon>eudicotyledons</taxon>
        <taxon>Gunneridae</taxon>
        <taxon>Pentapetalae</taxon>
        <taxon>rosids</taxon>
        <taxon>fabids</taxon>
        <taxon>Fabales</taxon>
        <taxon>Fabaceae</taxon>
        <taxon>Papilionoideae</taxon>
        <taxon>50 kb inversion clade</taxon>
        <taxon>NPAAA clade</taxon>
        <taxon>Hologalegina</taxon>
        <taxon>robinioid clade</taxon>
        <taxon>Loteae</taxon>
        <taxon>Lotus</taxon>
    </lineage>
</organism>
<dbReference type="InterPro" id="IPR029058">
    <property type="entry name" value="AB_hydrolase_fold"/>
</dbReference>
<evidence type="ECO:0000256" key="1">
    <source>
        <dbReference type="SAM" id="SignalP"/>
    </source>
</evidence>
<reference evidence="2" key="1">
    <citation type="submission" date="2012-05" db="EMBL/GenBank/DDBJ databases">
        <authorList>
            <person name="Krishnakumar V."/>
            <person name="Cheung F."/>
            <person name="Xiao Y."/>
            <person name="Chan A."/>
            <person name="Moskal W.A."/>
            <person name="Town C.D."/>
        </authorList>
    </citation>
    <scope>NUCLEOTIDE SEQUENCE</scope>
</reference>
<dbReference type="GO" id="GO:0006629">
    <property type="term" value="P:lipid metabolic process"/>
    <property type="evidence" value="ECO:0007669"/>
    <property type="project" value="InterPro"/>
</dbReference>
<evidence type="ECO:0000313" key="2">
    <source>
        <dbReference type="EMBL" id="AFK36900.1"/>
    </source>
</evidence>
<feature type="chain" id="PRO_5003678617" evidence="1">
    <location>
        <begin position="25"/>
        <end position="441"/>
    </location>
</feature>
<accession>I3S9F8</accession>
<name>I3S9F8_LOTJA</name>
<dbReference type="InterPro" id="IPR003386">
    <property type="entry name" value="LACT/PDAT_acylTrfase"/>
</dbReference>